<comment type="similarity">
    <text evidence="2">Belongs to the binding-protein-dependent transport system permease family. FecCD subfamily.</text>
</comment>
<dbReference type="GO" id="GO:0022857">
    <property type="term" value="F:transmembrane transporter activity"/>
    <property type="evidence" value="ECO:0007669"/>
    <property type="project" value="InterPro"/>
</dbReference>
<keyword evidence="4" id="KW-1003">Cell membrane</keyword>
<evidence type="ECO:0000256" key="9">
    <source>
        <dbReference type="SAM" id="Phobius"/>
    </source>
</evidence>
<dbReference type="Gene3D" id="1.10.3470.10">
    <property type="entry name" value="ABC transporter involved in vitamin B12 uptake, BtuC"/>
    <property type="match status" value="1"/>
</dbReference>
<proteinExistence type="inferred from homology"/>
<accession>A0A367EVM8</accession>
<evidence type="ECO:0000256" key="1">
    <source>
        <dbReference type="ARBA" id="ARBA00004651"/>
    </source>
</evidence>
<feature type="transmembrane region" description="Helical" evidence="9">
    <location>
        <begin position="185"/>
        <end position="204"/>
    </location>
</feature>
<evidence type="ECO:0000256" key="2">
    <source>
        <dbReference type="ARBA" id="ARBA00007935"/>
    </source>
</evidence>
<feature type="region of interest" description="Disordered" evidence="8">
    <location>
        <begin position="1"/>
        <end position="26"/>
    </location>
</feature>
<dbReference type="Proteomes" id="UP000253507">
    <property type="component" value="Unassembled WGS sequence"/>
</dbReference>
<evidence type="ECO:0000256" key="4">
    <source>
        <dbReference type="ARBA" id="ARBA00022475"/>
    </source>
</evidence>
<evidence type="ECO:0000256" key="3">
    <source>
        <dbReference type="ARBA" id="ARBA00022448"/>
    </source>
</evidence>
<dbReference type="AlphaFoldDB" id="A0A367EVM8"/>
<feature type="transmembrane region" description="Helical" evidence="9">
    <location>
        <begin position="47"/>
        <end position="68"/>
    </location>
</feature>
<organism evidence="10 11">
    <name type="scientific">Streptomyces reniochalinae</name>
    <dbReference type="NCBI Taxonomy" id="2250578"/>
    <lineage>
        <taxon>Bacteria</taxon>
        <taxon>Bacillati</taxon>
        <taxon>Actinomycetota</taxon>
        <taxon>Actinomycetes</taxon>
        <taxon>Kitasatosporales</taxon>
        <taxon>Streptomycetaceae</taxon>
        <taxon>Streptomyces</taxon>
    </lineage>
</organism>
<evidence type="ECO:0000313" key="11">
    <source>
        <dbReference type="Proteomes" id="UP000253507"/>
    </source>
</evidence>
<dbReference type="SUPFAM" id="SSF81345">
    <property type="entry name" value="ABC transporter involved in vitamin B12 uptake, BtuC"/>
    <property type="match status" value="1"/>
</dbReference>
<keyword evidence="7 9" id="KW-0472">Membrane</keyword>
<feature type="transmembrane region" description="Helical" evidence="9">
    <location>
        <begin position="274"/>
        <end position="302"/>
    </location>
</feature>
<keyword evidence="5 9" id="KW-0812">Transmembrane</keyword>
<evidence type="ECO:0000256" key="7">
    <source>
        <dbReference type="ARBA" id="ARBA00023136"/>
    </source>
</evidence>
<keyword evidence="6 9" id="KW-1133">Transmembrane helix</keyword>
<keyword evidence="3" id="KW-0813">Transport</keyword>
<dbReference type="EMBL" id="QOIM01000025">
    <property type="protein sequence ID" value="RCG22196.1"/>
    <property type="molecule type" value="Genomic_DNA"/>
</dbReference>
<dbReference type="InterPro" id="IPR000522">
    <property type="entry name" value="ABC_transptr_permease_BtuC"/>
</dbReference>
<dbReference type="Pfam" id="PF01032">
    <property type="entry name" value="FecCD"/>
    <property type="match status" value="1"/>
</dbReference>
<feature type="transmembrane region" description="Helical" evidence="9">
    <location>
        <begin position="142"/>
        <end position="173"/>
    </location>
</feature>
<dbReference type="GO" id="GO:0005886">
    <property type="term" value="C:plasma membrane"/>
    <property type="evidence" value="ECO:0007669"/>
    <property type="project" value="UniProtKB-SubCell"/>
</dbReference>
<evidence type="ECO:0000256" key="8">
    <source>
        <dbReference type="SAM" id="MobiDB-lite"/>
    </source>
</evidence>
<dbReference type="InterPro" id="IPR037294">
    <property type="entry name" value="ABC_BtuC-like"/>
</dbReference>
<dbReference type="PANTHER" id="PTHR30472">
    <property type="entry name" value="FERRIC ENTEROBACTIN TRANSPORT SYSTEM PERMEASE PROTEIN"/>
    <property type="match status" value="1"/>
</dbReference>
<dbReference type="OrthoDB" id="4455417at2"/>
<dbReference type="RefSeq" id="WP_114014589.1">
    <property type="nucleotide sequence ID" value="NZ_QOIM01000025.1"/>
</dbReference>
<name>A0A367EVM8_9ACTN</name>
<reference evidence="10 11" key="1">
    <citation type="submission" date="2018-06" db="EMBL/GenBank/DDBJ databases">
        <title>Streptomyces reniochalinae sp. nov. and Streptomyces diacarnus sp. nov. from marine sponges.</title>
        <authorList>
            <person name="Li L."/>
        </authorList>
    </citation>
    <scope>NUCLEOTIDE SEQUENCE [LARGE SCALE GENOMIC DNA]</scope>
    <source>
        <strain evidence="10 11">LHW50302</strain>
    </source>
</reference>
<feature type="transmembrane region" description="Helical" evidence="9">
    <location>
        <begin position="314"/>
        <end position="337"/>
    </location>
</feature>
<protein>
    <submittedName>
        <fullName evidence="10">Iron ABC transporter permease</fullName>
    </submittedName>
</protein>
<sequence length="371" mass="36890">MNATGHGALPRPPEGSASAHIPGTAAGRDDAVRKVASVRSAQRRRGAVVSAVLLLTLSAAFCLALAYGDIVVPLADVLAALAGGGDAGSHFIVVELRLPRAVTGLLVGVGFGLSGALFQALLRNPLASPDVIGISHGAGAAGVVASVLFGVSGLGLSAAALVGSMATAALIYALGRTKGTSGYRFVLVGIGVGAALLSVISFVLTSSKVTEAQNALVWLTGSLNGSSLGQMWPCLVGLTALLPLTWALARPMGALQLGDETATSVGVRVEPARFGLLACAAALAGVATAAAGPVAFVAFVSAPLARRLAPGHGAALLPSALVGGVLVLVADFTAQHLLWSSQFPVGVVTSLIGGPYLLWLLARANREGRGG</sequence>
<feature type="transmembrane region" description="Helical" evidence="9">
    <location>
        <begin position="74"/>
        <end position="94"/>
    </location>
</feature>
<evidence type="ECO:0000256" key="5">
    <source>
        <dbReference type="ARBA" id="ARBA00022692"/>
    </source>
</evidence>
<dbReference type="GO" id="GO:0033214">
    <property type="term" value="P:siderophore-iron import into cell"/>
    <property type="evidence" value="ECO:0007669"/>
    <property type="project" value="TreeGrafter"/>
</dbReference>
<feature type="transmembrane region" description="Helical" evidence="9">
    <location>
        <begin position="101"/>
        <end position="122"/>
    </location>
</feature>
<feature type="transmembrane region" description="Helical" evidence="9">
    <location>
        <begin position="343"/>
        <end position="362"/>
    </location>
</feature>
<comment type="subcellular location">
    <subcellularLocation>
        <location evidence="1">Cell membrane</location>
        <topology evidence="1">Multi-pass membrane protein</topology>
    </subcellularLocation>
</comment>
<evidence type="ECO:0000313" key="10">
    <source>
        <dbReference type="EMBL" id="RCG22196.1"/>
    </source>
</evidence>
<dbReference type="CDD" id="cd06550">
    <property type="entry name" value="TM_ABC_iron-siderophores_like"/>
    <property type="match status" value="1"/>
</dbReference>
<evidence type="ECO:0000256" key="6">
    <source>
        <dbReference type="ARBA" id="ARBA00022989"/>
    </source>
</evidence>
<keyword evidence="11" id="KW-1185">Reference proteome</keyword>
<gene>
    <name evidence="10" type="ORF">DQ392_06785</name>
</gene>
<dbReference type="PANTHER" id="PTHR30472:SF24">
    <property type="entry name" value="FERRIC ENTEROBACTIN TRANSPORT SYSTEM PERMEASE PROTEIN FEPG"/>
    <property type="match status" value="1"/>
</dbReference>
<comment type="caution">
    <text evidence="10">The sequence shown here is derived from an EMBL/GenBank/DDBJ whole genome shotgun (WGS) entry which is preliminary data.</text>
</comment>